<dbReference type="InterPro" id="IPR002659">
    <property type="entry name" value="Glyco_trans_31"/>
</dbReference>
<evidence type="ECO:0000256" key="10">
    <source>
        <dbReference type="ARBA" id="ARBA00023034"/>
    </source>
</evidence>
<evidence type="ECO:0000256" key="11">
    <source>
        <dbReference type="ARBA" id="ARBA00023136"/>
    </source>
</evidence>
<dbReference type="EMBL" id="CACVKT020002232">
    <property type="protein sequence ID" value="CAC5376848.1"/>
    <property type="molecule type" value="Genomic_DNA"/>
</dbReference>
<dbReference type="Proteomes" id="UP000507470">
    <property type="component" value="Unassembled WGS sequence"/>
</dbReference>
<accession>A0A6J8B4G1</accession>
<feature type="region of interest" description="Disordered" evidence="13">
    <location>
        <begin position="148"/>
        <end position="181"/>
    </location>
</feature>
<dbReference type="GO" id="GO:0007276">
    <property type="term" value="P:gamete generation"/>
    <property type="evidence" value="ECO:0007669"/>
    <property type="project" value="InterPro"/>
</dbReference>
<keyword evidence="7" id="KW-0378">Hydrolase</keyword>
<keyword evidence="6" id="KW-0812">Transmembrane</keyword>
<reference evidence="14 15" key="1">
    <citation type="submission" date="2020-06" db="EMBL/GenBank/DDBJ databases">
        <authorList>
            <person name="Li R."/>
            <person name="Bekaert M."/>
        </authorList>
    </citation>
    <scope>NUCLEOTIDE SEQUENCE [LARGE SCALE GENOMIC DNA]</scope>
    <source>
        <strain evidence="15">wild</strain>
    </source>
</reference>
<evidence type="ECO:0000256" key="12">
    <source>
        <dbReference type="SAM" id="Coils"/>
    </source>
</evidence>
<evidence type="ECO:0000256" key="5">
    <source>
        <dbReference type="ARBA" id="ARBA00022679"/>
    </source>
</evidence>
<protein>
    <submittedName>
        <fullName evidence="14">Uncharacterized protein</fullName>
    </submittedName>
</protein>
<proteinExistence type="inferred from homology"/>
<evidence type="ECO:0000256" key="13">
    <source>
        <dbReference type="SAM" id="MobiDB-lite"/>
    </source>
</evidence>
<dbReference type="GO" id="GO:0000175">
    <property type="term" value="F:3'-5'-RNA exonuclease activity"/>
    <property type="evidence" value="ECO:0007669"/>
    <property type="project" value="InterPro"/>
</dbReference>
<keyword evidence="11" id="KW-0472">Membrane</keyword>
<gene>
    <name evidence="14" type="ORF">MCOR_13345</name>
</gene>
<dbReference type="Gene3D" id="2.80.10.70">
    <property type="entry name" value="Spindlin/Ssty"/>
    <property type="match status" value="1"/>
</dbReference>
<evidence type="ECO:0000256" key="7">
    <source>
        <dbReference type="ARBA" id="ARBA00022722"/>
    </source>
</evidence>
<sequence length="781" mass="89402">MDDDIIINIPLVVPYLAEKVKAGKTDNVLECKTITENIPVRERNNKWFITPEEYPFTKFLPYCAGHSSIMSIDVVRKMYRASKNVPYLCEDPIVLSSSSDCYSYTSTSSAPTIDPVVINKLKKLNDEVDRLKAEESDTDSDVTLYFGDEDNFKGPPSRKRKSSDYKCTHVQQGTQTKKNSSPIDKLSNYFSRSSGTLFENVALPALNTKLYRLITDVKRKGGKGRKVFLEKPFVIPLLPDFADNIKSKVEKNLICDLSLELNEANDDRVKKTFNIDKLRKEKKALQRKVRSEKKIKDTDFSKSMHVAKEKLEKLEESVKTLKAKNKDLEEENDYVRNLIQDNNVLELYDETSNQFTADTIECVMNLQNNDISASKIGEVIRTVCSLCKRQPNRVPSATTVNRISDMKLSIATKQVEDLSKKTEAKDDCSEVVTGKHLPFPEKSCKIENDIVMAELFKPDKTDVMTIQVLQALFSCMLNLLDRQAADHLPGGKYFSKPTDISAESKSVLKHNKLSEFFFGQLDFLLRYRPNASLLCNEAYLLYSHNKTEEWLQSLDDVTRIQLINDSRKEGQNIRLKFKERLKTIEEKRVETLKLKEKEISEKKKRVLKKMETFTNDILFFGLWQSREDITLKLEEIPSNAEKKKALKSQLNFRKNVLLQKSDKSYFLFSSKKIQKTIPELTEQLCKLVDESKSVATVESSSSSQVSLLVGKTIRHKFTEGTFIGNVISVVPGFGKWYNVTYDGDPAVYVYQLQEDYADGNIEIVVRWYTAHAVAVVTFQFN</sequence>
<evidence type="ECO:0000313" key="15">
    <source>
        <dbReference type="Proteomes" id="UP000507470"/>
    </source>
</evidence>
<dbReference type="InterPro" id="IPR003671">
    <property type="entry name" value="SPIN/Ssty"/>
</dbReference>
<keyword evidence="8" id="KW-0735">Signal-anchor</keyword>
<evidence type="ECO:0000256" key="4">
    <source>
        <dbReference type="ARBA" id="ARBA00022676"/>
    </source>
</evidence>
<dbReference type="InterPro" id="IPR022894">
    <property type="entry name" value="Oligoribonuclease"/>
</dbReference>
<feature type="compositionally biased region" description="Polar residues" evidence="13">
    <location>
        <begin position="169"/>
        <end position="181"/>
    </location>
</feature>
<keyword evidence="9" id="KW-1133">Transmembrane helix</keyword>
<name>A0A6J8B4G1_MYTCO</name>
<evidence type="ECO:0000256" key="1">
    <source>
        <dbReference type="ARBA" id="ARBA00004323"/>
    </source>
</evidence>
<keyword evidence="5" id="KW-0808">Transferase</keyword>
<dbReference type="PANTHER" id="PTHR11046:SF25">
    <property type="match status" value="1"/>
</dbReference>
<evidence type="ECO:0000313" key="14">
    <source>
        <dbReference type="EMBL" id="CAC5376848.1"/>
    </source>
</evidence>
<dbReference type="PANTHER" id="PTHR11046">
    <property type="entry name" value="OLIGORIBONUCLEASE, MITOCHONDRIAL"/>
    <property type="match status" value="1"/>
</dbReference>
<evidence type="ECO:0000256" key="8">
    <source>
        <dbReference type="ARBA" id="ARBA00022968"/>
    </source>
</evidence>
<dbReference type="Pfam" id="PF01762">
    <property type="entry name" value="Galactosyl_T"/>
    <property type="match status" value="1"/>
</dbReference>
<evidence type="ECO:0000256" key="2">
    <source>
        <dbReference type="ARBA" id="ARBA00008661"/>
    </source>
</evidence>
<evidence type="ECO:0000256" key="6">
    <source>
        <dbReference type="ARBA" id="ARBA00022692"/>
    </source>
</evidence>
<dbReference type="AlphaFoldDB" id="A0A6J8B4G1"/>
<keyword evidence="4" id="KW-0328">Glycosyltransferase</keyword>
<comment type="subcellular location">
    <subcellularLocation>
        <location evidence="1">Golgi apparatus membrane</location>
        <topology evidence="1">Single-pass type II membrane protein</topology>
    </subcellularLocation>
</comment>
<evidence type="ECO:0000256" key="9">
    <source>
        <dbReference type="ARBA" id="ARBA00022989"/>
    </source>
</evidence>
<comment type="similarity">
    <text evidence="2">Belongs to the glycosyltransferase 31 family.</text>
</comment>
<evidence type="ECO:0000256" key="3">
    <source>
        <dbReference type="ARBA" id="ARBA00009467"/>
    </source>
</evidence>
<feature type="coiled-coil region" evidence="12">
    <location>
        <begin position="261"/>
        <end position="338"/>
    </location>
</feature>
<organism evidence="14 15">
    <name type="scientific">Mytilus coruscus</name>
    <name type="common">Sea mussel</name>
    <dbReference type="NCBI Taxonomy" id="42192"/>
    <lineage>
        <taxon>Eukaryota</taxon>
        <taxon>Metazoa</taxon>
        <taxon>Spiralia</taxon>
        <taxon>Lophotrochozoa</taxon>
        <taxon>Mollusca</taxon>
        <taxon>Bivalvia</taxon>
        <taxon>Autobranchia</taxon>
        <taxon>Pteriomorphia</taxon>
        <taxon>Mytilida</taxon>
        <taxon>Mytiloidea</taxon>
        <taxon>Mytilidae</taxon>
        <taxon>Mytilinae</taxon>
        <taxon>Mytilus</taxon>
    </lineage>
</organism>
<dbReference type="OrthoDB" id="6159600at2759"/>
<keyword evidence="10" id="KW-0333">Golgi apparatus</keyword>
<keyword evidence="7" id="KW-0540">Nuclease</keyword>
<dbReference type="InterPro" id="IPR042567">
    <property type="entry name" value="SPIN/Ssty_sf"/>
</dbReference>
<comment type="similarity">
    <text evidence="3">Belongs to the SPIN/STSY family.</text>
</comment>
<dbReference type="Pfam" id="PF02513">
    <property type="entry name" value="Spin-Ssty"/>
    <property type="match status" value="1"/>
</dbReference>
<keyword evidence="12" id="KW-0175">Coiled coil</keyword>
<keyword evidence="15" id="KW-1185">Reference proteome</keyword>
<dbReference type="GO" id="GO:0000139">
    <property type="term" value="C:Golgi membrane"/>
    <property type="evidence" value="ECO:0007669"/>
    <property type="project" value="UniProtKB-SubCell"/>
</dbReference>
<dbReference type="GO" id="GO:0016758">
    <property type="term" value="F:hexosyltransferase activity"/>
    <property type="evidence" value="ECO:0007669"/>
    <property type="project" value="InterPro"/>
</dbReference>